<dbReference type="Proteomes" id="UP000230750">
    <property type="component" value="Unassembled WGS sequence"/>
</dbReference>
<dbReference type="GO" id="GO:0005516">
    <property type="term" value="F:calmodulin binding"/>
    <property type="evidence" value="ECO:0007669"/>
    <property type="project" value="TreeGrafter"/>
</dbReference>
<dbReference type="GO" id="GO:0051015">
    <property type="term" value="F:actin filament binding"/>
    <property type="evidence" value="ECO:0007669"/>
    <property type="project" value="TreeGrafter"/>
</dbReference>
<evidence type="ECO:0000313" key="1">
    <source>
        <dbReference type="EMBL" id="PIK59236.1"/>
    </source>
</evidence>
<proteinExistence type="predicted"/>
<accession>A0A2G8LG63</accession>
<keyword evidence="2" id="KW-1185">Reference proteome</keyword>
<dbReference type="EMBL" id="MRZV01000088">
    <property type="protein sequence ID" value="PIK59236.1"/>
    <property type="molecule type" value="Genomic_DNA"/>
</dbReference>
<sequence>MGLGRDGVGRGLGLEGWGWEGMGLGDEVGRGMGLGEGPGWGRIVILCAQFELKAHITKTCPFPKLSPLVNEDNWVRKQCVNLRHSENTVIRGKREKERGKRQKCDRLKWSVREGEEQDVYDTLLTHAEIQGNVTKVNLDVQLNEVNTLLDTQDATKLLAALQSPAIGLKDVQSENAEYYLTTLIQAREVKKENTESPNLEKEDLQAAVNAANILAKEDRDRTKAVGDINTAISEGSPEDLVNLLMRSEATLPEVFPYVADLYQSNYED</sequence>
<comment type="caution">
    <text evidence="1">The sequence shown here is derived from an EMBL/GenBank/DDBJ whole genome shotgun (WGS) entry which is preliminary data.</text>
</comment>
<dbReference type="OrthoDB" id="775356at2759"/>
<dbReference type="STRING" id="307972.A0A2G8LG63"/>
<dbReference type="GO" id="GO:0005096">
    <property type="term" value="F:GTPase activator activity"/>
    <property type="evidence" value="ECO:0007669"/>
    <property type="project" value="TreeGrafter"/>
</dbReference>
<dbReference type="GO" id="GO:1903479">
    <property type="term" value="P:mitotic actomyosin contractile ring assembly actin filament organization"/>
    <property type="evidence" value="ECO:0007669"/>
    <property type="project" value="TreeGrafter"/>
</dbReference>
<protein>
    <submittedName>
        <fullName evidence="1">Putative ras GTPase-activating-like protein IQGAP3</fullName>
    </submittedName>
</protein>
<organism evidence="1 2">
    <name type="scientific">Stichopus japonicus</name>
    <name type="common">Sea cucumber</name>
    <dbReference type="NCBI Taxonomy" id="307972"/>
    <lineage>
        <taxon>Eukaryota</taxon>
        <taxon>Metazoa</taxon>
        <taxon>Echinodermata</taxon>
        <taxon>Eleutherozoa</taxon>
        <taxon>Echinozoa</taxon>
        <taxon>Holothuroidea</taxon>
        <taxon>Aspidochirotacea</taxon>
        <taxon>Aspidochirotida</taxon>
        <taxon>Stichopodidae</taxon>
        <taxon>Apostichopus</taxon>
    </lineage>
</organism>
<dbReference type="GO" id="GO:0005938">
    <property type="term" value="C:cell cortex"/>
    <property type="evidence" value="ECO:0007669"/>
    <property type="project" value="TreeGrafter"/>
</dbReference>
<gene>
    <name evidence="1" type="ORF">BSL78_03820</name>
</gene>
<dbReference type="AlphaFoldDB" id="A0A2G8LG63"/>
<dbReference type="PANTHER" id="PTHR14149">
    <property type="entry name" value="RAS GTPASE-ACTIVATING PROTEIN WITH IQ MOTIF"/>
    <property type="match status" value="1"/>
</dbReference>
<dbReference type="PANTHER" id="PTHR14149:SF14">
    <property type="entry name" value="CALPONIN-HOMOLOGY (CH) DOMAIN-CONTAINING PROTEIN"/>
    <property type="match status" value="1"/>
</dbReference>
<name>A0A2G8LG63_STIJA</name>
<evidence type="ECO:0000313" key="2">
    <source>
        <dbReference type="Proteomes" id="UP000230750"/>
    </source>
</evidence>
<reference evidence="1 2" key="1">
    <citation type="journal article" date="2017" name="PLoS Biol.">
        <title>The sea cucumber genome provides insights into morphological evolution and visceral regeneration.</title>
        <authorList>
            <person name="Zhang X."/>
            <person name="Sun L."/>
            <person name="Yuan J."/>
            <person name="Sun Y."/>
            <person name="Gao Y."/>
            <person name="Zhang L."/>
            <person name="Li S."/>
            <person name="Dai H."/>
            <person name="Hamel J.F."/>
            <person name="Liu C."/>
            <person name="Yu Y."/>
            <person name="Liu S."/>
            <person name="Lin W."/>
            <person name="Guo K."/>
            <person name="Jin S."/>
            <person name="Xu P."/>
            <person name="Storey K.B."/>
            <person name="Huan P."/>
            <person name="Zhang T."/>
            <person name="Zhou Y."/>
            <person name="Zhang J."/>
            <person name="Lin C."/>
            <person name="Li X."/>
            <person name="Xing L."/>
            <person name="Huo D."/>
            <person name="Sun M."/>
            <person name="Wang L."/>
            <person name="Mercier A."/>
            <person name="Li F."/>
            <person name="Yang H."/>
            <person name="Xiang J."/>
        </authorList>
    </citation>
    <scope>NUCLEOTIDE SEQUENCE [LARGE SCALE GENOMIC DNA]</scope>
    <source>
        <strain evidence="1">Shaxun</strain>
        <tissue evidence="1">Muscle</tissue>
    </source>
</reference>